<gene>
    <name evidence="2" type="ORF">RZS32_012440</name>
</gene>
<feature type="compositionally biased region" description="Basic and acidic residues" evidence="1">
    <location>
        <begin position="28"/>
        <end position="48"/>
    </location>
</feature>
<sequence length="105" mass="12069">MKVPHPQRDKCHQRGTARNDGQKLCPAPEKKWHQQHQQDSDWEADHGSRVTRGKKLSSKGKYHNTNQSDAEPNGAGLQYRFGFHTIKTPRHILVLIRPLCHTEKG</sequence>
<accession>A0ABZ2TC35</accession>
<keyword evidence="3" id="KW-1185">Reference proteome</keyword>
<evidence type="ECO:0000313" key="3">
    <source>
        <dbReference type="Proteomes" id="UP001281305"/>
    </source>
</evidence>
<proteinExistence type="predicted"/>
<evidence type="ECO:0000313" key="2">
    <source>
        <dbReference type="EMBL" id="WYK17219.1"/>
    </source>
</evidence>
<name>A0ABZ2TC35_9RHOB</name>
<feature type="compositionally biased region" description="Basic residues" evidence="1">
    <location>
        <begin position="49"/>
        <end position="62"/>
    </location>
</feature>
<dbReference type="Proteomes" id="UP001281305">
    <property type="component" value="Chromosome"/>
</dbReference>
<organism evidence="2 3">
    <name type="scientific">Roseovarius rhodophyticola</name>
    <dbReference type="NCBI Taxonomy" id="3080827"/>
    <lineage>
        <taxon>Bacteria</taxon>
        <taxon>Pseudomonadati</taxon>
        <taxon>Pseudomonadota</taxon>
        <taxon>Alphaproteobacteria</taxon>
        <taxon>Rhodobacterales</taxon>
        <taxon>Roseobacteraceae</taxon>
        <taxon>Roseovarius</taxon>
    </lineage>
</organism>
<feature type="compositionally biased region" description="Basic and acidic residues" evidence="1">
    <location>
        <begin position="1"/>
        <end position="12"/>
    </location>
</feature>
<protein>
    <submittedName>
        <fullName evidence="2">Uncharacterized protein</fullName>
    </submittedName>
</protein>
<feature type="region of interest" description="Disordered" evidence="1">
    <location>
        <begin position="1"/>
        <end position="76"/>
    </location>
</feature>
<dbReference type="RefSeq" id="WP_317057291.1">
    <property type="nucleotide sequence ID" value="NZ_CP146606.1"/>
</dbReference>
<dbReference type="EMBL" id="CP146606">
    <property type="protein sequence ID" value="WYK17219.1"/>
    <property type="molecule type" value="Genomic_DNA"/>
</dbReference>
<reference evidence="2 3" key="1">
    <citation type="submission" date="2024-02" db="EMBL/GenBank/DDBJ databases">
        <title>Roseovarius strain W115 nov., isolated from a marine algae.</title>
        <authorList>
            <person name="Lee M.W."/>
            <person name="Lee J.K."/>
            <person name="Kim J.M."/>
            <person name="Choi D.G."/>
            <person name="Baek J.H."/>
            <person name="Bayburt H."/>
            <person name="Jung J.J."/>
            <person name="Han D.M."/>
            <person name="Jeon C.O."/>
        </authorList>
    </citation>
    <scope>NUCLEOTIDE SEQUENCE [LARGE SCALE GENOMIC DNA]</scope>
    <source>
        <strain evidence="2 3">W115</strain>
    </source>
</reference>
<evidence type="ECO:0000256" key="1">
    <source>
        <dbReference type="SAM" id="MobiDB-lite"/>
    </source>
</evidence>